<dbReference type="Gene3D" id="1.10.1760.20">
    <property type="match status" value="1"/>
</dbReference>
<feature type="transmembrane region" description="Helical" evidence="9">
    <location>
        <begin position="152"/>
        <end position="171"/>
    </location>
</feature>
<dbReference type="GO" id="GO:0005886">
    <property type="term" value="C:plasma membrane"/>
    <property type="evidence" value="ECO:0007669"/>
    <property type="project" value="UniProtKB-SubCell"/>
</dbReference>
<organism evidence="10 11">
    <name type="scientific">Flintibacter faecis</name>
    <dbReference type="NCBI Taxonomy" id="2763047"/>
    <lineage>
        <taxon>Bacteria</taxon>
        <taxon>Bacillati</taxon>
        <taxon>Bacillota</taxon>
        <taxon>Clostridia</taxon>
        <taxon>Eubacteriales</taxon>
        <taxon>Flintibacter</taxon>
    </lineage>
</organism>
<evidence type="ECO:0000256" key="9">
    <source>
        <dbReference type="SAM" id="Phobius"/>
    </source>
</evidence>
<feature type="transmembrane region" description="Helical" evidence="9">
    <location>
        <begin position="45"/>
        <end position="69"/>
    </location>
</feature>
<keyword evidence="7 8" id="KW-0472">Membrane</keyword>
<keyword evidence="3 8" id="KW-0813">Transport</keyword>
<keyword evidence="11" id="KW-1185">Reference proteome</keyword>
<evidence type="ECO:0000313" key="11">
    <source>
        <dbReference type="Proteomes" id="UP000602260"/>
    </source>
</evidence>
<comment type="subcellular location">
    <subcellularLocation>
        <location evidence="1">Cell membrane</location>
        <topology evidence="1">Multi-pass membrane protein</topology>
    </subcellularLocation>
</comment>
<dbReference type="AlphaFoldDB" id="A0A8J6IZ28"/>
<evidence type="ECO:0000256" key="4">
    <source>
        <dbReference type="ARBA" id="ARBA00022475"/>
    </source>
</evidence>
<keyword evidence="4 8" id="KW-1003">Cell membrane</keyword>
<comment type="similarity">
    <text evidence="2 8">Belongs to the prokaryotic riboflavin transporter (P-RFT) (TC 2.A.87) family.</text>
</comment>
<dbReference type="InterPro" id="IPR025720">
    <property type="entry name" value="RibU"/>
</dbReference>
<sequence length="192" mass="20267">MSRTTNIRKLAVMALLVAVSVVLIYAVHFPLIPAAAFLEYDPADIPILIGALAYGPLAGVALTVVASLIQGVTVSAGSGLYGIVMHIIATSTLVLVAGSIYRFRRTRSGGVLGLLLGTLAMGLIMMPANHIITPYFTGWPVEAVDALLLPGILPFNLIKAGLNSGVTFLLYKTVSRYIVHGEGWQKPAAQKV</sequence>
<dbReference type="InterPro" id="IPR024529">
    <property type="entry name" value="ECF_trnsprt_substrate-spec"/>
</dbReference>
<dbReference type="GO" id="GO:0032217">
    <property type="term" value="F:riboflavin transmembrane transporter activity"/>
    <property type="evidence" value="ECO:0007669"/>
    <property type="project" value="UniProtKB-UniRule"/>
</dbReference>
<accession>A0A8J6IZ28</accession>
<evidence type="ECO:0000256" key="3">
    <source>
        <dbReference type="ARBA" id="ARBA00022448"/>
    </source>
</evidence>
<dbReference type="PANTHER" id="PTHR38438:SF1">
    <property type="entry name" value="RIBOFLAVIN TRANSPORTER RIBU"/>
    <property type="match status" value="1"/>
</dbReference>
<comment type="function">
    <text evidence="8">Probably a riboflavin-binding protein that interacts with the energy-coupling factor (ECF) ABC-transporter complex.</text>
</comment>
<evidence type="ECO:0000313" key="10">
    <source>
        <dbReference type="EMBL" id="MBC5717023.1"/>
    </source>
</evidence>
<dbReference type="RefSeq" id="WP_186878348.1">
    <property type="nucleotide sequence ID" value="NZ_JACOPN010000004.1"/>
</dbReference>
<keyword evidence="5 9" id="KW-0812">Transmembrane</keyword>
<keyword evidence="6 9" id="KW-1133">Transmembrane helix</keyword>
<gene>
    <name evidence="10" type="ORF">H8S55_06800</name>
</gene>
<dbReference type="PIRSF" id="PIRSF037778">
    <property type="entry name" value="UCP037778_transp_RibU"/>
    <property type="match status" value="1"/>
</dbReference>
<dbReference type="PANTHER" id="PTHR38438">
    <property type="entry name" value="RIBOFLAVIN TRANSPORTER RIBU"/>
    <property type="match status" value="1"/>
</dbReference>
<name>A0A8J6IZ28_9FIRM</name>
<reference evidence="10" key="1">
    <citation type="submission" date="2020-08" db="EMBL/GenBank/DDBJ databases">
        <title>Genome public.</title>
        <authorList>
            <person name="Liu C."/>
            <person name="Sun Q."/>
        </authorList>
    </citation>
    <scope>NUCLEOTIDE SEQUENCE</scope>
    <source>
        <strain evidence="10">BX5</strain>
    </source>
</reference>
<evidence type="ECO:0000256" key="6">
    <source>
        <dbReference type="ARBA" id="ARBA00022989"/>
    </source>
</evidence>
<comment type="caution">
    <text evidence="10">The sequence shown here is derived from an EMBL/GenBank/DDBJ whole genome shotgun (WGS) entry which is preliminary data.</text>
</comment>
<evidence type="ECO:0000256" key="1">
    <source>
        <dbReference type="ARBA" id="ARBA00004651"/>
    </source>
</evidence>
<feature type="transmembrane region" description="Helical" evidence="9">
    <location>
        <begin position="12"/>
        <end position="38"/>
    </location>
</feature>
<feature type="transmembrane region" description="Helical" evidence="9">
    <location>
        <begin position="81"/>
        <end position="103"/>
    </location>
</feature>
<evidence type="ECO:0000256" key="8">
    <source>
        <dbReference type="PIRNR" id="PIRNR037778"/>
    </source>
</evidence>
<proteinExistence type="inferred from homology"/>
<dbReference type="EMBL" id="JACOPN010000004">
    <property type="protein sequence ID" value="MBC5717023.1"/>
    <property type="molecule type" value="Genomic_DNA"/>
</dbReference>
<dbReference type="Pfam" id="PF12822">
    <property type="entry name" value="ECF_trnsprt"/>
    <property type="match status" value="1"/>
</dbReference>
<dbReference type="Proteomes" id="UP000602260">
    <property type="component" value="Unassembled WGS sequence"/>
</dbReference>
<evidence type="ECO:0000256" key="2">
    <source>
        <dbReference type="ARBA" id="ARBA00005540"/>
    </source>
</evidence>
<evidence type="ECO:0000256" key="7">
    <source>
        <dbReference type="ARBA" id="ARBA00023136"/>
    </source>
</evidence>
<protein>
    <recommendedName>
        <fullName evidence="8">Riboflavin transporter</fullName>
    </recommendedName>
</protein>
<feature type="transmembrane region" description="Helical" evidence="9">
    <location>
        <begin position="110"/>
        <end position="132"/>
    </location>
</feature>
<evidence type="ECO:0000256" key="5">
    <source>
        <dbReference type="ARBA" id="ARBA00022692"/>
    </source>
</evidence>